<evidence type="ECO:0000256" key="1">
    <source>
        <dbReference type="ARBA" id="ARBA00022490"/>
    </source>
</evidence>
<dbReference type="OrthoDB" id="9768127at2"/>
<evidence type="ECO:0000256" key="5">
    <source>
        <dbReference type="ARBA" id="ARBA00023458"/>
    </source>
</evidence>
<dbReference type="PRINTS" id="PR01652">
    <property type="entry name" value="SHAPEPROTEIN"/>
</dbReference>
<comment type="function">
    <text evidence="6">Forms membrane-associated dynamic filaments that are essential for cell shape determination. Acts by regulating cell wall synthesis and cell elongation, and thus cell shape. A feedback loop between cell geometry and MreB localization may maintain elongated cell shape by targeting cell wall growth to regions of negative cell wall curvature.</text>
</comment>
<comment type="caution">
    <text evidence="6">Lacks conserved residue(s) required for the propagation of feature annotation.</text>
</comment>
<comment type="similarity">
    <text evidence="5 6">Belongs to the FtsA/MreB family.</text>
</comment>
<dbReference type="Pfam" id="PF06723">
    <property type="entry name" value="MreB_Mbl"/>
    <property type="match status" value="1"/>
</dbReference>
<evidence type="ECO:0000256" key="4">
    <source>
        <dbReference type="ARBA" id="ARBA00022960"/>
    </source>
</evidence>
<keyword evidence="2 6" id="KW-0547">Nucleotide-binding</keyword>
<evidence type="ECO:0000256" key="6">
    <source>
        <dbReference type="HAMAP-Rule" id="MF_02207"/>
    </source>
</evidence>
<comment type="subunit">
    <text evidence="6">Forms polymers.</text>
</comment>
<keyword evidence="8" id="KW-1185">Reference proteome</keyword>
<dbReference type="GO" id="GO:0000902">
    <property type="term" value="P:cell morphogenesis"/>
    <property type="evidence" value="ECO:0007669"/>
    <property type="project" value="InterPro"/>
</dbReference>
<keyword evidence="4 6" id="KW-0133">Cell shape</keyword>
<evidence type="ECO:0000256" key="3">
    <source>
        <dbReference type="ARBA" id="ARBA00022840"/>
    </source>
</evidence>
<gene>
    <name evidence="6" type="primary">mreB</name>
    <name evidence="7" type="ORF">SAMN05661086_03128</name>
</gene>
<name>A0A1I6L7X2_9FIRM</name>
<evidence type="ECO:0000256" key="2">
    <source>
        <dbReference type="ARBA" id="ARBA00022741"/>
    </source>
</evidence>
<sequence length="332" mass="35873">MARRMFGIDFGTSMIKIYKKGEGLVLDEKNVIATQKKKFYAGGNEAYDMLEKAPENIMVSYPMKNGVIAEIANMQMLLDYFLKKAFGKKGGSGSSDFLIAVPTNITEVERRAFVDLVKNSVGKAKDVKLIEKPITAALGIGLDVATARGVMTVDIGADTTEIAIMSISGIVLTKLIPIGGNKLDESIQLAVKKHYNLYIGGKTSEIIKKELASAMGSKDNAIRIYGRDVVTGLPKETLINAELVNESINEHLHTIVDSIKMILERTPPEISSDIIDAGIYITGGSAKISGLEKLIAAETELEVNVSDDCENSVVNGLGVIIEEAASKKQIQF</sequence>
<dbReference type="PANTHER" id="PTHR42749">
    <property type="entry name" value="CELL SHAPE-DETERMINING PROTEIN MREB"/>
    <property type="match status" value="1"/>
</dbReference>
<dbReference type="GO" id="GO:0005737">
    <property type="term" value="C:cytoplasm"/>
    <property type="evidence" value="ECO:0007669"/>
    <property type="project" value="UniProtKB-SubCell"/>
</dbReference>
<dbReference type="GO" id="GO:0008360">
    <property type="term" value="P:regulation of cell shape"/>
    <property type="evidence" value="ECO:0007669"/>
    <property type="project" value="UniProtKB-UniRule"/>
</dbReference>
<proteinExistence type="inferred from homology"/>
<protein>
    <recommendedName>
        <fullName evidence="6">Cell shape-determining protein MreB</fullName>
    </recommendedName>
</protein>
<dbReference type="Proteomes" id="UP000199659">
    <property type="component" value="Unassembled WGS sequence"/>
</dbReference>
<dbReference type="EMBL" id="FOYZ01000014">
    <property type="protein sequence ID" value="SFR99527.1"/>
    <property type="molecule type" value="Genomic_DNA"/>
</dbReference>
<dbReference type="InterPro" id="IPR004753">
    <property type="entry name" value="MreB"/>
</dbReference>
<dbReference type="RefSeq" id="WP_092562792.1">
    <property type="nucleotide sequence ID" value="NZ_FOYZ01000014.1"/>
</dbReference>
<dbReference type="PANTHER" id="PTHR42749:SF1">
    <property type="entry name" value="CELL SHAPE-DETERMINING PROTEIN MREB"/>
    <property type="match status" value="1"/>
</dbReference>
<dbReference type="SUPFAM" id="SSF53067">
    <property type="entry name" value="Actin-like ATPase domain"/>
    <property type="match status" value="2"/>
</dbReference>
<dbReference type="HAMAP" id="MF_02207">
    <property type="entry name" value="MreB"/>
    <property type="match status" value="1"/>
</dbReference>
<reference evidence="7 8" key="1">
    <citation type="submission" date="2016-10" db="EMBL/GenBank/DDBJ databases">
        <authorList>
            <person name="de Groot N.N."/>
        </authorList>
    </citation>
    <scope>NUCLEOTIDE SEQUENCE [LARGE SCALE GENOMIC DNA]</scope>
    <source>
        <strain evidence="7 8">743A</strain>
    </source>
</reference>
<keyword evidence="3 6" id="KW-0067">ATP-binding</keyword>
<keyword evidence="1 6" id="KW-0963">Cytoplasm</keyword>
<dbReference type="NCBIfam" id="NF010539">
    <property type="entry name" value="PRK13927.1"/>
    <property type="match status" value="1"/>
</dbReference>
<accession>A0A1I6L7X2</accession>
<dbReference type="Gene3D" id="3.30.420.40">
    <property type="match status" value="2"/>
</dbReference>
<dbReference type="AlphaFoldDB" id="A0A1I6L7X2"/>
<dbReference type="GO" id="GO:0005524">
    <property type="term" value="F:ATP binding"/>
    <property type="evidence" value="ECO:0007669"/>
    <property type="project" value="UniProtKB-KW"/>
</dbReference>
<dbReference type="InterPro" id="IPR056546">
    <property type="entry name" value="MreB_MamK-like"/>
</dbReference>
<organism evidence="7 8">
    <name type="scientific">Anaeromicropila populeti</name>
    <dbReference type="NCBI Taxonomy" id="37658"/>
    <lineage>
        <taxon>Bacteria</taxon>
        <taxon>Bacillati</taxon>
        <taxon>Bacillota</taxon>
        <taxon>Clostridia</taxon>
        <taxon>Lachnospirales</taxon>
        <taxon>Lachnospiraceae</taxon>
        <taxon>Anaeromicropila</taxon>
    </lineage>
</organism>
<dbReference type="InterPro" id="IPR043129">
    <property type="entry name" value="ATPase_NBD"/>
</dbReference>
<feature type="binding site" evidence="6">
    <location>
        <begin position="205"/>
        <end position="208"/>
    </location>
    <ligand>
        <name>ATP</name>
        <dbReference type="ChEBI" id="CHEBI:30616"/>
    </ligand>
</feature>
<comment type="subcellular location">
    <subcellularLocation>
        <location evidence="6">Cytoplasm</location>
    </subcellularLocation>
    <text evidence="6">Membrane-associated.</text>
</comment>
<dbReference type="STRING" id="37658.SAMN05661086_03128"/>
<evidence type="ECO:0000313" key="8">
    <source>
        <dbReference type="Proteomes" id="UP000199659"/>
    </source>
</evidence>
<evidence type="ECO:0000313" key="7">
    <source>
        <dbReference type="EMBL" id="SFR99527.1"/>
    </source>
</evidence>
<dbReference type="CDD" id="cd10225">
    <property type="entry name" value="ASKHA_NBD_MreB-like"/>
    <property type="match status" value="1"/>
</dbReference>